<dbReference type="EMBL" id="CAJVQC010021450">
    <property type="protein sequence ID" value="CAG8713449.1"/>
    <property type="molecule type" value="Genomic_DNA"/>
</dbReference>
<accession>A0ACA9PKK3</accession>
<keyword evidence="2" id="KW-1185">Reference proteome</keyword>
<organism evidence="1 2">
    <name type="scientific">Racocetra persica</name>
    <dbReference type="NCBI Taxonomy" id="160502"/>
    <lineage>
        <taxon>Eukaryota</taxon>
        <taxon>Fungi</taxon>
        <taxon>Fungi incertae sedis</taxon>
        <taxon>Mucoromycota</taxon>
        <taxon>Glomeromycotina</taxon>
        <taxon>Glomeromycetes</taxon>
        <taxon>Diversisporales</taxon>
        <taxon>Gigasporaceae</taxon>
        <taxon>Racocetra</taxon>
    </lineage>
</organism>
<dbReference type="Proteomes" id="UP000789920">
    <property type="component" value="Unassembled WGS sequence"/>
</dbReference>
<sequence>MSNLTINPNDSLIDSSNGVINELDNSSDENENSLDSLDNLINISKKTLAILEQQKSVGNKKLRKAIKKIFDPLLKFVVDIEEYQRRTMPLTWKDHN</sequence>
<evidence type="ECO:0000313" key="1">
    <source>
        <dbReference type="EMBL" id="CAG8713449.1"/>
    </source>
</evidence>
<gene>
    <name evidence="1" type="ORF">RPERSI_LOCUS10711</name>
</gene>
<comment type="caution">
    <text evidence="1">The sequence shown here is derived from an EMBL/GenBank/DDBJ whole genome shotgun (WGS) entry which is preliminary data.</text>
</comment>
<reference evidence="1" key="1">
    <citation type="submission" date="2021-06" db="EMBL/GenBank/DDBJ databases">
        <authorList>
            <person name="Kallberg Y."/>
            <person name="Tangrot J."/>
            <person name="Rosling A."/>
        </authorList>
    </citation>
    <scope>NUCLEOTIDE SEQUENCE</scope>
    <source>
        <strain evidence="1">MA461A</strain>
    </source>
</reference>
<evidence type="ECO:0000313" key="2">
    <source>
        <dbReference type="Proteomes" id="UP000789920"/>
    </source>
</evidence>
<protein>
    <submittedName>
        <fullName evidence="1">34475_t:CDS:1</fullName>
    </submittedName>
</protein>
<proteinExistence type="predicted"/>
<name>A0ACA9PKK3_9GLOM</name>
<feature type="non-terminal residue" evidence="1">
    <location>
        <position position="96"/>
    </location>
</feature>